<proteinExistence type="predicted"/>
<reference evidence="1 2" key="1">
    <citation type="submission" date="2022-03" db="EMBL/GenBank/DDBJ databases">
        <title>Metagenome-assembled genomes from swine fecal metagenomes.</title>
        <authorList>
            <person name="Holman D.B."/>
            <person name="Kommadath A."/>
        </authorList>
    </citation>
    <scope>NUCLEOTIDE SEQUENCE [LARGE SCALE GENOMIC DNA]</scope>
    <source>
        <strain evidence="1">SUG147</strain>
    </source>
</reference>
<dbReference type="AlphaFoldDB" id="A0AAE3FEA1"/>
<protein>
    <submittedName>
        <fullName evidence="1">Uncharacterized protein</fullName>
    </submittedName>
</protein>
<evidence type="ECO:0000313" key="1">
    <source>
        <dbReference type="EMBL" id="MCI5754706.1"/>
    </source>
</evidence>
<dbReference type="EMBL" id="JALEMU010000005">
    <property type="protein sequence ID" value="MCI5754706.1"/>
    <property type="molecule type" value="Genomic_DNA"/>
</dbReference>
<gene>
    <name evidence="1" type="ORF">MR241_00230</name>
</gene>
<comment type="caution">
    <text evidence="1">The sequence shown here is derived from an EMBL/GenBank/DDBJ whole genome shotgun (WGS) entry which is preliminary data.</text>
</comment>
<dbReference type="SUPFAM" id="SSF63825">
    <property type="entry name" value="YWTD domain"/>
    <property type="match status" value="1"/>
</dbReference>
<accession>A0AAE3FEA1</accession>
<sequence length="410" mass="44994">MVIISDGKIVSCTADGKVTPVASGILNKYISTVKESARRTEWKYSGEGAKFMGTYAPHQDADSAAASVASKAVGIGFLPDGTMLYSMYINGASGIYTKPENGGTEGIFISDNEYRYRDIAVNGNRVLVTAEAVGECHVGIIEGDNRYCTFLTEGVSRESSPCWSAVRENCFYYASAGLEEVPAGNAEEMPAGYNDEISLPGMMKKLKAEQQNINRRQGPSGIFRMDLDTYEIDEICADGKYSYISPTEDGDGGLWYIKYPYRYDDSDRKKPGTVLKDILLFPFRLIGGIFGFFDFFTMKYSGKTLNSSAGASKKTAESKKFVLGNLIDAEREIKKNGERGDSFPGYVPADYELCRTQDGHTVTVAKGVCAYALYKGEVYYSNGLYVLKMSAGSKPEKVCRAENVTGIFFR</sequence>
<name>A0AAE3FEA1_9BACT</name>
<dbReference type="Proteomes" id="UP001139365">
    <property type="component" value="Unassembled WGS sequence"/>
</dbReference>
<organism evidence="1 2">
    <name type="scientific">Candidatus Colimorpha enterica</name>
    <dbReference type="NCBI Taxonomy" id="3083063"/>
    <lineage>
        <taxon>Bacteria</taxon>
        <taxon>Pseudomonadati</taxon>
        <taxon>Bacteroidota</taxon>
        <taxon>Bacteroidia</taxon>
        <taxon>Bacteroidales</taxon>
        <taxon>Candidatus Colimorpha</taxon>
    </lineage>
</organism>
<evidence type="ECO:0000313" key="2">
    <source>
        <dbReference type="Proteomes" id="UP001139365"/>
    </source>
</evidence>